<dbReference type="PANTHER" id="PTHR44051:SF23">
    <property type="entry name" value="GLUTATHIONE S-TRANSFERASE-LIKE PROTEIN TPCF"/>
    <property type="match status" value="1"/>
</dbReference>
<evidence type="ECO:0000259" key="1">
    <source>
        <dbReference type="Pfam" id="PF00043"/>
    </source>
</evidence>
<dbReference type="GeneID" id="36593661"/>
<evidence type="ECO:0000313" key="3">
    <source>
        <dbReference type="Proteomes" id="UP000235371"/>
    </source>
</evidence>
<dbReference type="EMBL" id="KZ613743">
    <property type="protein sequence ID" value="PMD66416.1"/>
    <property type="molecule type" value="Genomic_DNA"/>
</dbReference>
<dbReference type="RefSeq" id="XP_024743320.1">
    <property type="nucleotide sequence ID" value="XM_024885584.1"/>
</dbReference>
<protein>
    <recommendedName>
        <fullName evidence="1">Glutathione S-transferase C-terminal domain-containing protein</fullName>
    </recommendedName>
</protein>
<name>A0A2J6TTT1_9HELO</name>
<dbReference type="InterPro" id="IPR036282">
    <property type="entry name" value="Glutathione-S-Trfase_C_sf"/>
</dbReference>
<dbReference type="SUPFAM" id="SSF52833">
    <property type="entry name" value="Thioredoxin-like"/>
    <property type="match status" value="1"/>
</dbReference>
<dbReference type="PANTHER" id="PTHR44051">
    <property type="entry name" value="GLUTATHIONE S-TRANSFERASE-RELATED"/>
    <property type="match status" value="1"/>
</dbReference>
<dbReference type="STRING" id="1095630.A0A2J6TTT1"/>
<dbReference type="AlphaFoldDB" id="A0A2J6TTT1"/>
<dbReference type="InterPro" id="IPR004046">
    <property type="entry name" value="GST_C"/>
</dbReference>
<accession>A0A2J6TTT1</accession>
<proteinExistence type="predicted"/>
<dbReference type="SUPFAM" id="SSF47616">
    <property type="entry name" value="GST C-terminal domain-like"/>
    <property type="match status" value="1"/>
</dbReference>
<organism evidence="2 3">
    <name type="scientific">Hyaloscypha bicolor E</name>
    <dbReference type="NCBI Taxonomy" id="1095630"/>
    <lineage>
        <taxon>Eukaryota</taxon>
        <taxon>Fungi</taxon>
        <taxon>Dikarya</taxon>
        <taxon>Ascomycota</taxon>
        <taxon>Pezizomycotina</taxon>
        <taxon>Leotiomycetes</taxon>
        <taxon>Helotiales</taxon>
        <taxon>Hyaloscyphaceae</taxon>
        <taxon>Hyaloscypha</taxon>
        <taxon>Hyaloscypha bicolor</taxon>
    </lineage>
</organism>
<dbReference type="Gene3D" id="1.20.1050.130">
    <property type="match status" value="1"/>
</dbReference>
<gene>
    <name evidence="2" type="ORF">K444DRAFT_649584</name>
</gene>
<feature type="domain" description="Glutathione S-transferase C-terminal" evidence="1">
    <location>
        <begin position="99"/>
        <end position="141"/>
    </location>
</feature>
<dbReference type="Proteomes" id="UP000235371">
    <property type="component" value="Unassembled WGS sequence"/>
</dbReference>
<reference evidence="2 3" key="1">
    <citation type="submission" date="2016-04" db="EMBL/GenBank/DDBJ databases">
        <title>A degradative enzymes factory behind the ericoid mycorrhizal symbiosis.</title>
        <authorList>
            <consortium name="DOE Joint Genome Institute"/>
            <person name="Martino E."/>
            <person name="Morin E."/>
            <person name="Grelet G."/>
            <person name="Kuo A."/>
            <person name="Kohler A."/>
            <person name="Daghino S."/>
            <person name="Barry K."/>
            <person name="Choi C."/>
            <person name="Cichocki N."/>
            <person name="Clum A."/>
            <person name="Copeland A."/>
            <person name="Hainaut M."/>
            <person name="Haridas S."/>
            <person name="Labutti K."/>
            <person name="Lindquist E."/>
            <person name="Lipzen A."/>
            <person name="Khouja H.-R."/>
            <person name="Murat C."/>
            <person name="Ohm R."/>
            <person name="Olson A."/>
            <person name="Spatafora J."/>
            <person name="Veneault-Fourrey C."/>
            <person name="Henrissat B."/>
            <person name="Grigoriev I."/>
            <person name="Martin F."/>
            <person name="Perotto S."/>
        </authorList>
    </citation>
    <scope>NUCLEOTIDE SEQUENCE [LARGE SCALE GENOMIC DNA]</scope>
    <source>
        <strain evidence="2 3">E</strain>
    </source>
</reference>
<dbReference type="InParanoid" id="A0A2J6TTT1"/>
<sequence length="158" mass="18046">MPNRFLGGPLDPNTGKVYMILNELEIQHNRIEYNPNGRLPTIYHPNADLAIWESEYLLDKYDLDHKLSYPAGTNEYYLTKQWLYFQMSGQGSCYGQACAIDRYLKDIRRVSGVLDSVLAGHKYLAGGKCAFADLAFLTWQTSIIKIIKYDQAKDSPNV</sequence>
<keyword evidence="3" id="KW-1185">Reference proteome</keyword>
<dbReference type="OrthoDB" id="422574at2759"/>
<evidence type="ECO:0000313" key="2">
    <source>
        <dbReference type="EMBL" id="PMD66416.1"/>
    </source>
</evidence>
<dbReference type="Pfam" id="PF00043">
    <property type="entry name" value="GST_C"/>
    <property type="match status" value="1"/>
</dbReference>
<dbReference type="InterPro" id="IPR036249">
    <property type="entry name" value="Thioredoxin-like_sf"/>
</dbReference>